<dbReference type="SUPFAM" id="SSF56235">
    <property type="entry name" value="N-terminal nucleophile aminohydrolases (Ntn hydrolases)"/>
    <property type="match status" value="1"/>
</dbReference>
<dbReference type="InterPro" id="IPR043137">
    <property type="entry name" value="GGT_ssub_C"/>
</dbReference>
<dbReference type="InterPro" id="IPR043138">
    <property type="entry name" value="GGT_lsub"/>
</dbReference>
<accession>A0A6J4UFR5</accession>
<proteinExistence type="inferred from homology"/>
<dbReference type="EMBL" id="CADCWH010000105">
    <property type="protein sequence ID" value="CAA9548071.1"/>
    <property type="molecule type" value="Genomic_DNA"/>
</dbReference>
<dbReference type="Gene3D" id="1.10.246.130">
    <property type="match status" value="1"/>
</dbReference>
<dbReference type="EC" id="2.3.2.2" evidence="5"/>
<dbReference type="GO" id="GO:0036374">
    <property type="term" value="F:glutathione hydrolase activity"/>
    <property type="evidence" value="ECO:0007669"/>
    <property type="project" value="UniProtKB-EC"/>
</dbReference>
<evidence type="ECO:0000256" key="1">
    <source>
        <dbReference type="ARBA" id="ARBA00009381"/>
    </source>
</evidence>
<name>A0A6J4UFR5_9BACT</name>
<dbReference type="EC" id="3.4.19.13" evidence="5"/>
<keyword evidence="5" id="KW-0012">Acyltransferase</keyword>
<dbReference type="PRINTS" id="PR01210">
    <property type="entry name" value="GGTRANSPTASE"/>
</dbReference>
<comment type="similarity">
    <text evidence="1">Belongs to the gamma-glutamyltransferase family.</text>
</comment>
<gene>
    <name evidence="5" type="ORF">AVDCRST_MAG70-685</name>
</gene>
<organism evidence="5">
    <name type="scientific">uncultured Thermomicrobiales bacterium</name>
    <dbReference type="NCBI Taxonomy" id="1645740"/>
    <lineage>
        <taxon>Bacteria</taxon>
        <taxon>Pseudomonadati</taxon>
        <taxon>Thermomicrobiota</taxon>
        <taxon>Thermomicrobia</taxon>
        <taxon>Thermomicrobiales</taxon>
        <taxon>environmental samples</taxon>
    </lineage>
</organism>
<dbReference type="InterPro" id="IPR051792">
    <property type="entry name" value="GGT_bact"/>
</dbReference>
<dbReference type="Gene3D" id="3.60.20.40">
    <property type="match status" value="1"/>
</dbReference>
<keyword evidence="3 5" id="KW-0378">Hydrolase</keyword>
<dbReference type="PANTHER" id="PTHR43199:SF1">
    <property type="entry name" value="GLUTATHIONE HYDROLASE PROENZYME"/>
    <property type="match status" value="1"/>
</dbReference>
<keyword evidence="2 5" id="KW-0808">Transferase</keyword>
<sequence>MAEPWMNGIGGGGYLVGSLPGADPFVVEYPMIAPRGATPEMFPLSGAPADVSLFGWPGVVGAANIVGHRAVGAPGTVAGLALAAERFGTMSLAALMAPAIGLAEDGVPVTWHTTLTVARDLGTLQRYPATAAVFLDAVGNPPVTIDQARPTLLRQPDLARTLAQIADQGPRAFYEGETGEAIAAHLAENGAPFSAADLRDYRATVTTPLAIDYRGHQVLLPAGATGGTTVGQVLMMLDGVDVAALGHNTPEALDVLARVLRAAFADRFAWLADPDHVEVPLAALLSADYAADRLGESMTGVRSGRVSPPRAGDAGRLGVSHGLAASVPEYVTADSTTHLSVIDGRGGAVSITQTLLALWGSRVVVPGTGILLNNGMMWFDPEPGRPNSVRGGARPLSNMAPLLVTRDGAVVASLGASGGRKIMACNVQLVMNLLDHGLSMQPAIAAPRIDASTPTLHASDRIDVATRDALSAVGHPVEARHESAGGSEFASPVGIHRAPDGALRGGADLFYPAMAIGVQGT</sequence>
<dbReference type="InterPro" id="IPR029055">
    <property type="entry name" value="Ntn_hydrolases_N"/>
</dbReference>
<dbReference type="AlphaFoldDB" id="A0A6J4UFR5"/>
<evidence type="ECO:0000256" key="4">
    <source>
        <dbReference type="ARBA" id="ARBA00023145"/>
    </source>
</evidence>
<protein>
    <submittedName>
        <fullName evidence="5">Gamma-glutamyltranspeptidase @ Glutathione hydrolase</fullName>
        <ecNumber evidence="5">2.3.2.2</ecNumber>
        <ecNumber evidence="5">3.4.19.13</ecNumber>
    </submittedName>
</protein>
<evidence type="ECO:0000256" key="2">
    <source>
        <dbReference type="ARBA" id="ARBA00022679"/>
    </source>
</evidence>
<dbReference type="PANTHER" id="PTHR43199">
    <property type="entry name" value="GLUTATHIONE HYDROLASE"/>
    <property type="match status" value="1"/>
</dbReference>
<dbReference type="GO" id="GO:0103068">
    <property type="term" value="F:leukotriene C4 gamma-glutamyl transferase activity"/>
    <property type="evidence" value="ECO:0007669"/>
    <property type="project" value="UniProtKB-EC"/>
</dbReference>
<evidence type="ECO:0000313" key="5">
    <source>
        <dbReference type="EMBL" id="CAA9548071.1"/>
    </source>
</evidence>
<reference evidence="5" key="1">
    <citation type="submission" date="2020-02" db="EMBL/GenBank/DDBJ databases">
        <authorList>
            <person name="Meier V. D."/>
        </authorList>
    </citation>
    <scope>NUCLEOTIDE SEQUENCE</scope>
    <source>
        <strain evidence="5">AVDCRST_MAG70</strain>
    </source>
</reference>
<keyword evidence="4" id="KW-0865">Zymogen</keyword>
<dbReference type="Pfam" id="PF01019">
    <property type="entry name" value="G_glu_transpept"/>
    <property type="match status" value="1"/>
</dbReference>
<evidence type="ECO:0000256" key="3">
    <source>
        <dbReference type="ARBA" id="ARBA00022801"/>
    </source>
</evidence>